<sequence>MEKYEQSIETLSEYKDLNAKTFDGELIEVVGNIGNLVDVDTVIDIDGEELPTKEEQYKVYKNVLENG</sequence>
<reference evidence="1 2" key="1">
    <citation type="submission" date="2017-06" db="EMBL/GenBank/DDBJ databases">
        <title>Draft Genome Sequence of Natranaerobius trueperi halophilic, alkalithermophilic bacteria from soda lakes.</title>
        <authorList>
            <person name="Zhao B."/>
        </authorList>
    </citation>
    <scope>NUCLEOTIDE SEQUENCE [LARGE SCALE GENOMIC DNA]</scope>
    <source>
        <strain evidence="1 2">DSM 18760</strain>
    </source>
</reference>
<keyword evidence="2" id="KW-1185">Reference proteome</keyword>
<accession>A0A226C3J2</accession>
<dbReference type="Proteomes" id="UP000214588">
    <property type="component" value="Unassembled WGS sequence"/>
</dbReference>
<gene>
    <name evidence="1" type="ORF">CDO51_00835</name>
</gene>
<dbReference type="AlphaFoldDB" id="A0A226C3J2"/>
<dbReference type="OrthoDB" id="9765468at2"/>
<evidence type="ECO:0000313" key="1">
    <source>
        <dbReference type="EMBL" id="OWZ84980.1"/>
    </source>
</evidence>
<protein>
    <submittedName>
        <fullName evidence="1">Uncharacterized protein</fullName>
    </submittedName>
</protein>
<proteinExistence type="predicted"/>
<dbReference type="RefSeq" id="WP_089022404.1">
    <property type="nucleotide sequence ID" value="NZ_NIQC01000001.1"/>
</dbReference>
<name>A0A226C3J2_9FIRM</name>
<organism evidence="1 2">
    <name type="scientific">Natranaerobius trueperi</name>
    <dbReference type="NCBI Taxonomy" id="759412"/>
    <lineage>
        <taxon>Bacteria</taxon>
        <taxon>Bacillati</taxon>
        <taxon>Bacillota</taxon>
        <taxon>Clostridia</taxon>
        <taxon>Natranaerobiales</taxon>
        <taxon>Natranaerobiaceae</taxon>
        <taxon>Natranaerobius</taxon>
    </lineage>
</organism>
<comment type="caution">
    <text evidence="1">The sequence shown here is derived from an EMBL/GenBank/DDBJ whole genome shotgun (WGS) entry which is preliminary data.</text>
</comment>
<evidence type="ECO:0000313" key="2">
    <source>
        <dbReference type="Proteomes" id="UP000214588"/>
    </source>
</evidence>
<dbReference type="EMBL" id="NIQC01000001">
    <property type="protein sequence ID" value="OWZ84980.1"/>
    <property type="molecule type" value="Genomic_DNA"/>
</dbReference>